<dbReference type="RefSeq" id="XP_024780510.1">
    <property type="nucleotide sequence ID" value="XM_024916701.1"/>
</dbReference>
<evidence type="ECO:0000313" key="1">
    <source>
        <dbReference type="EMBL" id="PTB60833.1"/>
    </source>
</evidence>
<name>A0A2T4AUU1_TRIHA</name>
<accession>A0A2T4AUU1</accession>
<sequence>MRSADILGGVPFSVGTAPPLVNAWHLAGWYDPRFPRLVSPSCQKVARSWQCNGYLADAESGQPILVRSLQLLTAYRFEP</sequence>
<reference evidence="1 2" key="1">
    <citation type="submission" date="2016-07" db="EMBL/GenBank/DDBJ databases">
        <title>Multiple horizontal gene transfer events from other fungi enriched the ability of initially mycotrophic Trichoderma (Ascomycota) to feed on dead plant biomass.</title>
        <authorList>
            <consortium name="DOE Joint Genome Institute"/>
            <person name="Aerts A."/>
            <person name="Atanasova L."/>
            <person name="Chenthamara K."/>
            <person name="Zhang J."/>
            <person name="Grujic M."/>
            <person name="Henrissat B."/>
            <person name="Kuo A."/>
            <person name="Salamov A."/>
            <person name="Lipzen A."/>
            <person name="Labutti K."/>
            <person name="Barry K."/>
            <person name="Miao Y."/>
            <person name="Rahimi M.J."/>
            <person name="Shen Q."/>
            <person name="Grigoriev I.V."/>
            <person name="Kubicek C.P."/>
            <person name="Druzhinina I.S."/>
        </authorList>
    </citation>
    <scope>NUCLEOTIDE SEQUENCE [LARGE SCALE GENOMIC DNA]</scope>
    <source>
        <strain evidence="1 2">CBS 226.95</strain>
    </source>
</reference>
<proteinExistence type="predicted"/>
<dbReference type="Proteomes" id="UP000241690">
    <property type="component" value="Unassembled WGS sequence"/>
</dbReference>
<gene>
    <name evidence="1" type="ORF">M431DRAFT_489619</name>
</gene>
<organism evidence="1 2">
    <name type="scientific">Trichoderma harzianum CBS 226.95</name>
    <dbReference type="NCBI Taxonomy" id="983964"/>
    <lineage>
        <taxon>Eukaryota</taxon>
        <taxon>Fungi</taxon>
        <taxon>Dikarya</taxon>
        <taxon>Ascomycota</taxon>
        <taxon>Pezizomycotina</taxon>
        <taxon>Sordariomycetes</taxon>
        <taxon>Hypocreomycetidae</taxon>
        <taxon>Hypocreales</taxon>
        <taxon>Hypocreaceae</taxon>
        <taxon>Trichoderma</taxon>
    </lineage>
</organism>
<evidence type="ECO:0000313" key="2">
    <source>
        <dbReference type="Proteomes" id="UP000241690"/>
    </source>
</evidence>
<keyword evidence="2" id="KW-1185">Reference proteome</keyword>
<dbReference type="EMBL" id="KZ679675">
    <property type="protein sequence ID" value="PTB60833.1"/>
    <property type="molecule type" value="Genomic_DNA"/>
</dbReference>
<dbReference type="GeneID" id="36625270"/>
<dbReference type="AlphaFoldDB" id="A0A2T4AUU1"/>
<protein>
    <submittedName>
        <fullName evidence="1">Uncharacterized protein</fullName>
    </submittedName>
</protein>